<comment type="caution">
    <text evidence="1">The sequence shown here is derived from an EMBL/GenBank/DDBJ whole genome shotgun (WGS) entry which is preliminary data.</text>
</comment>
<evidence type="ECO:0000313" key="2">
    <source>
        <dbReference type="Proteomes" id="UP000807469"/>
    </source>
</evidence>
<dbReference type="Proteomes" id="UP000807469">
    <property type="component" value="Unassembled WGS sequence"/>
</dbReference>
<accession>A0A9P6CVV6</accession>
<dbReference type="EMBL" id="MU155371">
    <property type="protein sequence ID" value="KAF9474594.1"/>
    <property type="molecule type" value="Genomic_DNA"/>
</dbReference>
<dbReference type="SUPFAM" id="SSF54909">
    <property type="entry name" value="Dimeric alpha+beta barrel"/>
    <property type="match status" value="1"/>
</dbReference>
<protein>
    <recommendedName>
        <fullName evidence="3">ABM domain-containing protein</fullName>
    </recommendedName>
</protein>
<dbReference type="AlphaFoldDB" id="A0A9P6CVV6"/>
<proteinExistence type="predicted"/>
<name>A0A9P6CVV6_9AGAR</name>
<dbReference type="OrthoDB" id="3830579at2759"/>
<organism evidence="1 2">
    <name type="scientific">Pholiota conissans</name>
    <dbReference type="NCBI Taxonomy" id="109636"/>
    <lineage>
        <taxon>Eukaryota</taxon>
        <taxon>Fungi</taxon>
        <taxon>Dikarya</taxon>
        <taxon>Basidiomycota</taxon>
        <taxon>Agaricomycotina</taxon>
        <taxon>Agaricomycetes</taxon>
        <taxon>Agaricomycetidae</taxon>
        <taxon>Agaricales</taxon>
        <taxon>Agaricineae</taxon>
        <taxon>Strophariaceae</taxon>
        <taxon>Pholiota</taxon>
    </lineage>
</organism>
<keyword evidence="2" id="KW-1185">Reference proteome</keyword>
<evidence type="ECO:0008006" key="3">
    <source>
        <dbReference type="Google" id="ProtNLM"/>
    </source>
</evidence>
<dbReference type="InterPro" id="IPR011008">
    <property type="entry name" value="Dimeric_a/b-barrel"/>
</dbReference>
<evidence type="ECO:0000313" key="1">
    <source>
        <dbReference type="EMBL" id="KAF9474594.1"/>
    </source>
</evidence>
<reference evidence="1" key="1">
    <citation type="submission" date="2020-11" db="EMBL/GenBank/DDBJ databases">
        <authorList>
            <consortium name="DOE Joint Genome Institute"/>
            <person name="Ahrendt S."/>
            <person name="Riley R."/>
            <person name="Andreopoulos W."/>
            <person name="Labutti K."/>
            <person name="Pangilinan J."/>
            <person name="Ruiz-Duenas F.J."/>
            <person name="Barrasa J.M."/>
            <person name="Sanchez-Garcia M."/>
            <person name="Camarero S."/>
            <person name="Miyauchi S."/>
            <person name="Serrano A."/>
            <person name="Linde D."/>
            <person name="Babiker R."/>
            <person name="Drula E."/>
            <person name="Ayuso-Fernandez I."/>
            <person name="Pacheco R."/>
            <person name="Padilla G."/>
            <person name="Ferreira P."/>
            <person name="Barriuso J."/>
            <person name="Kellner H."/>
            <person name="Castanera R."/>
            <person name="Alfaro M."/>
            <person name="Ramirez L."/>
            <person name="Pisabarro A.G."/>
            <person name="Kuo A."/>
            <person name="Tritt A."/>
            <person name="Lipzen A."/>
            <person name="He G."/>
            <person name="Yan M."/>
            <person name="Ng V."/>
            <person name="Cullen D."/>
            <person name="Martin F."/>
            <person name="Rosso M.-N."/>
            <person name="Henrissat B."/>
            <person name="Hibbett D."/>
            <person name="Martinez A.T."/>
            <person name="Grigoriev I.V."/>
        </authorList>
    </citation>
    <scope>NUCLEOTIDE SEQUENCE</scope>
    <source>
        <strain evidence="1">CIRM-BRFM 674</strain>
    </source>
</reference>
<gene>
    <name evidence="1" type="ORF">BDN70DRAFT_924496</name>
</gene>
<sequence>MPFVEVISFVASDALHHDLSREDSPLRQLSACEGCLDLVQGRQVEDTHRLYFIATWKSYEVYDQATRGTSYASFMAYIVQHNISDASVQHFEVDGDPHRALTAPVTEIVFLKSKEADWRWNQEMCVGIAGAQRGLYFVEGGHPPLRWGEMKDGTGRYFMLVGWDSVEAHFRAAKEKPLKKHSAPTARGALHVR</sequence>